<gene>
    <name evidence="1" type="ORF">GCM10010361_17660</name>
</gene>
<evidence type="ECO:0000313" key="1">
    <source>
        <dbReference type="EMBL" id="GAA0454064.1"/>
    </source>
</evidence>
<name>A0ABN0ZNV2_9ACTN</name>
<reference evidence="1 2" key="1">
    <citation type="journal article" date="2019" name="Int. J. Syst. Evol. Microbiol.">
        <title>The Global Catalogue of Microorganisms (GCM) 10K type strain sequencing project: providing services to taxonomists for standard genome sequencing and annotation.</title>
        <authorList>
            <consortium name="The Broad Institute Genomics Platform"/>
            <consortium name="The Broad Institute Genome Sequencing Center for Infectious Disease"/>
            <person name="Wu L."/>
            <person name="Ma J."/>
        </authorList>
    </citation>
    <scope>NUCLEOTIDE SEQUENCE [LARGE SCALE GENOMIC DNA]</scope>
    <source>
        <strain evidence="1 2">JCM 4805</strain>
    </source>
</reference>
<sequence>MTPDGRRGAGFYRCGCGAGVAVTAVGPPSRKCWYDECRTLATTRPPLQFCLEHEHSAAGLLARLGAEATLQRWLDTSPSTRYRAFGSALNVDRAGGKHLPVVYFMRRERLIKIGTSTNLGTRASQLAMRVLATIEGGESTERRLHARFAPLLAFGREWFHPAPSLIAYINEIRGREGRPPIDAAQPGFHHASRAGSR</sequence>
<accession>A0ABN0ZNV2</accession>
<dbReference type="EMBL" id="BAAABY010000011">
    <property type="protein sequence ID" value="GAA0454064.1"/>
    <property type="molecule type" value="Genomic_DNA"/>
</dbReference>
<organism evidence="1 2">
    <name type="scientific">Streptomyces olivaceiscleroticus</name>
    <dbReference type="NCBI Taxonomy" id="68245"/>
    <lineage>
        <taxon>Bacteria</taxon>
        <taxon>Bacillati</taxon>
        <taxon>Actinomycetota</taxon>
        <taxon>Actinomycetes</taxon>
        <taxon>Kitasatosporales</taxon>
        <taxon>Streptomycetaceae</taxon>
        <taxon>Streptomyces</taxon>
    </lineage>
</organism>
<protein>
    <recommendedName>
        <fullName evidence="3">GIY-YIG nuclease family protein</fullName>
    </recommendedName>
</protein>
<proteinExistence type="predicted"/>
<dbReference type="Proteomes" id="UP001500909">
    <property type="component" value="Unassembled WGS sequence"/>
</dbReference>
<evidence type="ECO:0000313" key="2">
    <source>
        <dbReference type="Proteomes" id="UP001500909"/>
    </source>
</evidence>
<comment type="caution">
    <text evidence="1">The sequence shown here is derived from an EMBL/GenBank/DDBJ whole genome shotgun (WGS) entry which is preliminary data.</text>
</comment>
<keyword evidence="2" id="KW-1185">Reference proteome</keyword>
<evidence type="ECO:0008006" key="3">
    <source>
        <dbReference type="Google" id="ProtNLM"/>
    </source>
</evidence>
<dbReference type="Pfam" id="PF13455">
    <property type="entry name" value="MUG113"/>
    <property type="match status" value="1"/>
</dbReference>